<dbReference type="PROSITE" id="PS50067">
    <property type="entry name" value="KINESIN_MOTOR_2"/>
    <property type="match status" value="1"/>
</dbReference>
<comment type="similarity">
    <text evidence="5 6">Belongs to the TRAFAC class myosin-kinesin ATPase superfamily. Kinesin family.</text>
</comment>
<keyword evidence="3 6" id="KW-0067">ATP-binding</keyword>
<dbReference type="SUPFAM" id="SSF52540">
    <property type="entry name" value="P-loop containing nucleoside triphosphate hydrolases"/>
    <property type="match status" value="1"/>
</dbReference>
<evidence type="ECO:0000256" key="5">
    <source>
        <dbReference type="PROSITE-ProRule" id="PRU00283"/>
    </source>
</evidence>
<evidence type="ECO:0000256" key="2">
    <source>
        <dbReference type="ARBA" id="ARBA00022741"/>
    </source>
</evidence>
<evidence type="ECO:0000259" key="7">
    <source>
        <dbReference type="PROSITE" id="PS50067"/>
    </source>
</evidence>
<name>A0A5K3FAC6_MESCO</name>
<dbReference type="GO" id="GO:0003777">
    <property type="term" value="F:microtubule motor activity"/>
    <property type="evidence" value="ECO:0007669"/>
    <property type="project" value="InterPro"/>
</dbReference>
<keyword evidence="4" id="KW-0963">Cytoplasm</keyword>
<evidence type="ECO:0000256" key="3">
    <source>
        <dbReference type="ARBA" id="ARBA00022840"/>
    </source>
</evidence>
<keyword evidence="6" id="KW-0493">Microtubule</keyword>
<dbReference type="InterPro" id="IPR019821">
    <property type="entry name" value="Kinesin_motor_CS"/>
</dbReference>
<keyword evidence="4" id="KW-0206">Cytoskeleton</keyword>
<reference evidence="8" key="1">
    <citation type="submission" date="2019-11" db="UniProtKB">
        <authorList>
            <consortium name="WormBaseParasite"/>
        </authorList>
    </citation>
    <scope>IDENTIFICATION</scope>
</reference>
<comment type="caution">
    <text evidence="5">Lacks conserved residue(s) required for the propagation of feature annotation.</text>
</comment>
<keyword evidence="2 6" id="KW-0547">Nucleotide-binding</keyword>
<evidence type="ECO:0000256" key="1">
    <source>
        <dbReference type="ARBA" id="ARBA00004245"/>
    </source>
</evidence>
<evidence type="ECO:0000313" key="8">
    <source>
        <dbReference type="WBParaSite" id="MCU_006606-RA"/>
    </source>
</evidence>
<feature type="domain" description="Kinesin motor" evidence="7">
    <location>
        <begin position="1"/>
        <end position="142"/>
    </location>
</feature>
<evidence type="ECO:0000256" key="6">
    <source>
        <dbReference type="RuleBase" id="RU000394"/>
    </source>
</evidence>
<dbReference type="SMART" id="SM00129">
    <property type="entry name" value="KISc"/>
    <property type="match status" value="1"/>
</dbReference>
<dbReference type="InterPro" id="IPR027640">
    <property type="entry name" value="Kinesin-like_fam"/>
</dbReference>
<accession>A0A5K3FAC6</accession>
<dbReference type="GO" id="GO:0005874">
    <property type="term" value="C:microtubule"/>
    <property type="evidence" value="ECO:0007669"/>
    <property type="project" value="UniProtKB-KW"/>
</dbReference>
<dbReference type="GO" id="GO:0005524">
    <property type="term" value="F:ATP binding"/>
    <property type="evidence" value="ECO:0007669"/>
    <property type="project" value="UniProtKB-KW"/>
</dbReference>
<dbReference type="Pfam" id="PF00225">
    <property type="entry name" value="Kinesin"/>
    <property type="match status" value="1"/>
</dbReference>
<organism evidence="8">
    <name type="scientific">Mesocestoides corti</name>
    <name type="common">Flatworm</name>
    <dbReference type="NCBI Taxonomy" id="53468"/>
    <lineage>
        <taxon>Eukaryota</taxon>
        <taxon>Metazoa</taxon>
        <taxon>Spiralia</taxon>
        <taxon>Lophotrochozoa</taxon>
        <taxon>Platyhelminthes</taxon>
        <taxon>Cestoda</taxon>
        <taxon>Eucestoda</taxon>
        <taxon>Cyclophyllidea</taxon>
        <taxon>Mesocestoididae</taxon>
        <taxon>Mesocestoides</taxon>
    </lineage>
</organism>
<keyword evidence="6" id="KW-0505">Motor protein</keyword>
<evidence type="ECO:0000256" key="4">
    <source>
        <dbReference type="ARBA" id="ARBA00023212"/>
    </source>
</evidence>
<dbReference type="InterPro" id="IPR036961">
    <property type="entry name" value="Kinesin_motor_dom_sf"/>
</dbReference>
<dbReference type="GO" id="GO:0016887">
    <property type="term" value="F:ATP hydrolysis activity"/>
    <property type="evidence" value="ECO:0007669"/>
    <property type="project" value="TreeGrafter"/>
</dbReference>
<dbReference type="GO" id="GO:0007018">
    <property type="term" value="P:microtubule-based movement"/>
    <property type="evidence" value="ECO:0007669"/>
    <property type="project" value="InterPro"/>
</dbReference>
<dbReference type="InterPro" id="IPR001752">
    <property type="entry name" value="Kinesin_motor_dom"/>
</dbReference>
<proteinExistence type="inferred from homology"/>
<dbReference type="InterPro" id="IPR027417">
    <property type="entry name" value="P-loop_NTPase"/>
</dbReference>
<protein>
    <recommendedName>
        <fullName evidence="6">Kinesin-like protein</fullName>
    </recommendedName>
</protein>
<dbReference type="AlphaFoldDB" id="A0A5K3FAC6"/>
<dbReference type="GO" id="GO:0005871">
    <property type="term" value="C:kinesin complex"/>
    <property type="evidence" value="ECO:0007669"/>
    <property type="project" value="TreeGrafter"/>
</dbReference>
<sequence>VRNDAGGIQSIQSKLHLIDLAGSEKIRHLQDCSYVSETRNINKSLCTLSIVIRRLANLSKENSFTASLSSLSSPASLNKLPATSSTRRCRFVPYRDSKLTWLLRDSLGGNAKTTVIITVSPSIRHIRETVNALRFSQRIKLIRNRPTSIKMHPRHKGLGMQLLRHQGLQTSCDDIVHRSSEFVGVGGSRRHQRSSSKLFQRSTQCPSLISPVDLNRSLAKRICNSLSCNYEPMGIDYCTHSALTNERGCQTNHVEESSDQPAHLLSKVIHDSALLDYADKHTDLSMESPRCTPNAEAGEAVATVASSEYCDANRNADDLENQFSATRPHFATMSYPPDIISTTVSVQRPHCNLDSSQLENSSAEAISTDSLE</sequence>
<dbReference type="PROSITE" id="PS00411">
    <property type="entry name" value="KINESIN_MOTOR_1"/>
    <property type="match status" value="1"/>
</dbReference>
<comment type="subcellular location">
    <subcellularLocation>
        <location evidence="1">Cytoplasm</location>
        <location evidence="1">Cytoskeleton</location>
    </subcellularLocation>
</comment>
<dbReference type="Gene3D" id="3.40.850.10">
    <property type="entry name" value="Kinesin motor domain"/>
    <property type="match status" value="1"/>
</dbReference>
<dbReference type="PANTHER" id="PTHR24115">
    <property type="entry name" value="KINESIN-RELATED"/>
    <property type="match status" value="1"/>
</dbReference>
<dbReference type="WBParaSite" id="MCU_006606-RA">
    <property type="protein sequence ID" value="MCU_006606-RA"/>
    <property type="gene ID" value="MCU_006606"/>
</dbReference>
<dbReference type="PRINTS" id="PR00380">
    <property type="entry name" value="KINESINHEAVY"/>
</dbReference>
<dbReference type="GO" id="GO:0008017">
    <property type="term" value="F:microtubule binding"/>
    <property type="evidence" value="ECO:0007669"/>
    <property type="project" value="InterPro"/>
</dbReference>